<dbReference type="EMBL" id="JBHMBW010000103">
    <property type="protein sequence ID" value="MFB9630898.1"/>
    <property type="molecule type" value="Genomic_DNA"/>
</dbReference>
<feature type="transmembrane region" description="Helical" evidence="1">
    <location>
        <begin position="593"/>
        <end position="613"/>
    </location>
</feature>
<proteinExistence type="predicted"/>
<dbReference type="InterPro" id="IPR050491">
    <property type="entry name" value="AmpC-like"/>
</dbReference>
<keyword evidence="1" id="KW-0812">Transmembrane</keyword>
<reference evidence="4 5" key="1">
    <citation type="submission" date="2024-09" db="EMBL/GenBank/DDBJ databases">
        <authorList>
            <person name="Sun Q."/>
            <person name="Mori K."/>
        </authorList>
    </citation>
    <scope>NUCLEOTIDE SEQUENCE [LARGE SCALE GENOMIC DNA]</scope>
    <source>
        <strain evidence="4 5">JCM 3143</strain>
    </source>
</reference>
<evidence type="ECO:0000259" key="3">
    <source>
        <dbReference type="Pfam" id="PF00144"/>
    </source>
</evidence>
<feature type="transmembrane region" description="Helical" evidence="1">
    <location>
        <begin position="517"/>
        <end position="542"/>
    </location>
</feature>
<dbReference type="PANTHER" id="PTHR46825">
    <property type="entry name" value="D-ALANYL-D-ALANINE-CARBOXYPEPTIDASE/ENDOPEPTIDASE AMPH"/>
    <property type="match status" value="1"/>
</dbReference>
<organism evidence="4 5">
    <name type="scientific">Nonomuraea helvata</name>
    <dbReference type="NCBI Taxonomy" id="37484"/>
    <lineage>
        <taxon>Bacteria</taxon>
        <taxon>Bacillati</taxon>
        <taxon>Actinomycetota</taxon>
        <taxon>Actinomycetes</taxon>
        <taxon>Streptosporangiales</taxon>
        <taxon>Streptosporangiaceae</taxon>
        <taxon>Nonomuraea</taxon>
    </lineage>
</organism>
<dbReference type="Proteomes" id="UP001589532">
    <property type="component" value="Unassembled WGS sequence"/>
</dbReference>
<comment type="caution">
    <text evidence="4">The sequence shown here is derived from an EMBL/GenBank/DDBJ whole genome shotgun (WGS) entry which is preliminary data.</text>
</comment>
<dbReference type="Pfam" id="PF00144">
    <property type="entry name" value="Beta-lactamase"/>
    <property type="match status" value="1"/>
</dbReference>
<dbReference type="PANTHER" id="PTHR46825:SF9">
    <property type="entry name" value="BETA-LACTAMASE-RELATED DOMAIN-CONTAINING PROTEIN"/>
    <property type="match status" value="1"/>
</dbReference>
<keyword evidence="5" id="KW-1185">Reference proteome</keyword>
<feature type="chain" id="PRO_5045572462" evidence="2">
    <location>
        <begin position="25"/>
        <end position="618"/>
    </location>
</feature>
<sequence length="618" mass="65289">MKRALFLGLMTALLVSGLCGTATAATDLVTDMATDMAGVGTLVDEVVPAQLAGHGIPGAAVSVVSGGRQVFAQGYGYADLAGRVPVDAARTGFFTASTAKTFTAIAALQLVEQGRLDLHADVNTYLKTFKIKDTFPGRPVTLEHLLTHTAGFEDDVLGSSWDDPAAAPPLAKVVEDGQPERVRPPGTVLAYDNYAYNLAGHLVEVASGQPFAEYVRQHILTPLGMTGTSFAAPLPGPLTATLAQGYNGDVPYKRYYGSPASGAGPVTTAADMGRLMIALLGNDPRLGRNIGATMMRRHYTQDERLPGIGYGLEELSRNGHRIFYKGGDINGFHHVLALLPDQRSGVYVVYNGEDPTTAAHDLINQIVDRYFPGRADDPRPVRGDTSGYAGTYTSTRIRGDLLQAGALFKTVTVESTGDGTITTTGLSRDSAKPDQAWQLIGPGLFAERGGQERIAFDGHGLLAGGHQEEAATFQRSGAALHVWLVYAGLTAFLVAALGIPVAALVRRLRGRPARHRPAWWLAWLTSALVLLFAYGFAVTIAVAPTDAVFLGSPLLTVALTASSTAFVLSGGVAACSVCAWWKGWWGPAGRISYTAFGLVTVAFMVVAYLYGMVGGVFG</sequence>
<dbReference type="EC" id="3.-.-.-" evidence="4"/>
<dbReference type="InterPro" id="IPR012338">
    <property type="entry name" value="Beta-lactam/transpept-like"/>
</dbReference>
<dbReference type="RefSeq" id="WP_344984533.1">
    <property type="nucleotide sequence ID" value="NZ_BAAAXV010000001.1"/>
</dbReference>
<keyword evidence="1" id="KW-1133">Transmembrane helix</keyword>
<dbReference type="Gene3D" id="3.40.710.10">
    <property type="entry name" value="DD-peptidase/beta-lactamase superfamily"/>
    <property type="match status" value="1"/>
</dbReference>
<evidence type="ECO:0000313" key="5">
    <source>
        <dbReference type="Proteomes" id="UP001589532"/>
    </source>
</evidence>
<keyword evidence="2" id="KW-0732">Signal</keyword>
<dbReference type="InterPro" id="IPR001466">
    <property type="entry name" value="Beta-lactam-related"/>
</dbReference>
<dbReference type="SUPFAM" id="SSF56601">
    <property type="entry name" value="beta-lactamase/transpeptidase-like"/>
    <property type="match status" value="1"/>
</dbReference>
<feature type="domain" description="Beta-lactamase-related" evidence="3">
    <location>
        <begin position="43"/>
        <end position="361"/>
    </location>
</feature>
<name>A0ABV5SGT6_9ACTN</name>
<feature type="transmembrane region" description="Helical" evidence="1">
    <location>
        <begin position="483"/>
        <end position="505"/>
    </location>
</feature>
<keyword evidence="1" id="KW-0472">Membrane</keyword>
<feature type="transmembrane region" description="Helical" evidence="1">
    <location>
        <begin position="554"/>
        <end position="581"/>
    </location>
</feature>
<keyword evidence="4" id="KW-0378">Hydrolase</keyword>
<accession>A0ABV5SGT6</accession>
<feature type="signal peptide" evidence="2">
    <location>
        <begin position="1"/>
        <end position="24"/>
    </location>
</feature>
<protein>
    <submittedName>
        <fullName evidence="4">Serine hydrolase domain-containing protein</fullName>
        <ecNumber evidence="4">3.-.-.-</ecNumber>
    </submittedName>
</protein>
<gene>
    <name evidence="4" type="ORF">ACFFSA_48185</name>
</gene>
<dbReference type="GO" id="GO:0016787">
    <property type="term" value="F:hydrolase activity"/>
    <property type="evidence" value="ECO:0007669"/>
    <property type="project" value="UniProtKB-KW"/>
</dbReference>
<evidence type="ECO:0000256" key="1">
    <source>
        <dbReference type="SAM" id="Phobius"/>
    </source>
</evidence>
<evidence type="ECO:0000256" key="2">
    <source>
        <dbReference type="SAM" id="SignalP"/>
    </source>
</evidence>
<evidence type="ECO:0000313" key="4">
    <source>
        <dbReference type="EMBL" id="MFB9630898.1"/>
    </source>
</evidence>